<name>A0ABP1S7R5_9HEXA</name>
<evidence type="ECO:0000313" key="2">
    <source>
        <dbReference type="EMBL" id="CAL8146376.1"/>
    </source>
</evidence>
<reference evidence="2 3" key="1">
    <citation type="submission" date="2024-08" db="EMBL/GenBank/DDBJ databases">
        <authorList>
            <person name="Cucini C."/>
            <person name="Frati F."/>
        </authorList>
    </citation>
    <scope>NUCLEOTIDE SEQUENCE [LARGE SCALE GENOMIC DNA]</scope>
</reference>
<keyword evidence="1" id="KW-0472">Membrane</keyword>
<evidence type="ECO:0008006" key="4">
    <source>
        <dbReference type="Google" id="ProtNLM"/>
    </source>
</evidence>
<sequence>MEFSEAAIDLLLLLQRVIEPPLIIELPNHQKLISNPNHTKYHKVIWKTAMLANMFLSAFACIEIAKINLSVKLPSSEQEVSGYSGEAVCVYIVYLTVNLGCIATHFTLNNYTSDLIFVATQSLKFINERKLRSQPAISKIQHFMPKLIVYSIPTAFVIIIGIHFLVSYLRPYDPLQAHASSKDLQAITKFLLQFGGSLVFGVPAAIGLLGCFQILMGMIAFTEVSVYGCGLMYDGGPVIHAVRQYNFQRNILSRFKESFEAIPLRVIRKRRRSNVFKFNKCFSIHHQFQIIIDVTNSLSYVIITALLLFGSGIYITCFYVLVKFSQRLALIMCLAAGTYIMLYEFMVVLILWLAAVPYEKSRAFRSFWKNILDTNLESRQLRSCMLLAYSAGPIRKVKPCTILVINDILMNATASLIQVRN</sequence>
<feature type="transmembrane region" description="Helical" evidence="1">
    <location>
        <begin position="298"/>
        <end position="322"/>
    </location>
</feature>
<keyword evidence="1" id="KW-1133">Transmembrane helix</keyword>
<proteinExistence type="predicted"/>
<feature type="transmembrane region" description="Helical" evidence="1">
    <location>
        <begin position="328"/>
        <end position="355"/>
    </location>
</feature>
<evidence type="ECO:0000313" key="3">
    <source>
        <dbReference type="Proteomes" id="UP001642540"/>
    </source>
</evidence>
<feature type="transmembrane region" description="Helical" evidence="1">
    <location>
        <begin position="190"/>
        <end position="212"/>
    </location>
</feature>
<dbReference type="EMBL" id="CAXLJM020000164">
    <property type="protein sequence ID" value="CAL8146376.1"/>
    <property type="molecule type" value="Genomic_DNA"/>
</dbReference>
<comment type="caution">
    <text evidence="2">The sequence shown here is derived from an EMBL/GenBank/DDBJ whole genome shotgun (WGS) entry which is preliminary data.</text>
</comment>
<keyword evidence="1" id="KW-0812">Transmembrane</keyword>
<feature type="transmembrane region" description="Helical" evidence="1">
    <location>
        <begin position="147"/>
        <end position="170"/>
    </location>
</feature>
<evidence type="ECO:0000256" key="1">
    <source>
        <dbReference type="SAM" id="Phobius"/>
    </source>
</evidence>
<keyword evidence="3" id="KW-1185">Reference proteome</keyword>
<gene>
    <name evidence="2" type="ORF">ODALV1_LOCUS30796</name>
</gene>
<protein>
    <recommendedName>
        <fullName evidence="4">Odorant receptor</fullName>
    </recommendedName>
</protein>
<dbReference type="Proteomes" id="UP001642540">
    <property type="component" value="Unassembled WGS sequence"/>
</dbReference>
<organism evidence="2 3">
    <name type="scientific">Orchesella dallaii</name>
    <dbReference type="NCBI Taxonomy" id="48710"/>
    <lineage>
        <taxon>Eukaryota</taxon>
        <taxon>Metazoa</taxon>
        <taxon>Ecdysozoa</taxon>
        <taxon>Arthropoda</taxon>
        <taxon>Hexapoda</taxon>
        <taxon>Collembola</taxon>
        <taxon>Entomobryomorpha</taxon>
        <taxon>Entomobryoidea</taxon>
        <taxon>Orchesellidae</taxon>
        <taxon>Orchesellinae</taxon>
        <taxon>Orchesella</taxon>
    </lineage>
</organism>
<accession>A0ABP1S7R5</accession>